<dbReference type="InterPro" id="IPR036734">
    <property type="entry name" value="Neur_chan_lig-bd_sf"/>
</dbReference>
<proteinExistence type="predicted"/>
<feature type="transmembrane region" description="Helical" evidence="5">
    <location>
        <begin position="229"/>
        <end position="253"/>
    </location>
</feature>
<dbReference type="InterPro" id="IPR006201">
    <property type="entry name" value="Neur_channel"/>
</dbReference>
<feature type="transmembrane region" description="Helical" evidence="5">
    <location>
        <begin position="173"/>
        <end position="194"/>
    </location>
</feature>
<dbReference type="OrthoDB" id="6133385at2759"/>
<evidence type="ECO:0000256" key="4">
    <source>
        <dbReference type="ARBA" id="ARBA00023136"/>
    </source>
</evidence>
<feature type="domain" description="Neurotransmitter-gated ion-channel ligand-binding" evidence="6">
    <location>
        <begin position="4"/>
        <end position="128"/>
    </location>
</feature>
<keyword evidence="3 5" id="KW-1133">Transmembrane helix</keyword>
<feature type="non-terminal residue" evidence="8">
    <location>
        <position position="1"/>
    </location>
</feature>
<dbReference type="STRING" id="37653.A0A0L8FVZ3"/>
<feature type="transmembrane region" description="Helical" evidence="5">
    <location>
        <begin position="200"/>
        <end position="217"/>
    </location>
</feature>
<dbReference type="Gene3D" id="1.20.58.390">
    <property type="entry name" value="Neurotransmitter-gated ion-channel transmembrane domain"/>
    <property type="match status" value="1"/>
</dbReference>
<keyword evidence="4 5" id="KW-0472">Membrane</keyword>
<comment type="subcellular location">
    <subcellularLocation>
        <location evidence="1">Membrane</location>
        <topology evidence="1">Multi-pass membrane protein</topology>
    </subcellularLocation>
</comment>
<evidence type="ECO:0008006" key="9">
    <source>
        <dbReference type="Google" id="ProtNLM"/>
    </source>
</evidence>
<evidence type="ECO:0000259" key="6">
    <source>
        <dbReference type="Pfam" id="PF02931"/>
    </source>
</evidence>
<dbReference type="SUPFAM" id="SSF63712">
    <property type="entry name" value="Nicotinic receptor ligand binding domain-like"/>
    <property type="match status" value="1"/>
</dbReference>
<dbReference type="SUPFAM" id="SSF90112">
    <property type="entry name" value="Neurotransmitter-gated ion-channel transmembrane pore"/>
    <property type="match status" value="1"/>
</dbReference>
<name>A0A0L8FVZ3_OCTBM</name>
<dbReference type="GO" id="GO:0005230">
    <property type="term" value="F:extracellular ligand-gated monoatomic ion channel activity"/>
    <property type="evidence" value="ECO:0007669"/>
    <property type="project" value="InterPro"/>
</dbReference>
<dbReference type="AlphaFoldDB" id="A0A0L8FVZ3"/>
<dbReference type="EMBL" id="KQ425980">
    <property type="protein sequence ID" value="KOF68789.1"/>
    <property type="molecule type" value="Genomic_DNA"/>
</dbReference>
<evidence type="ECO:0000259" key="7">
    <source>
        <dbReference type="Pfam" id="PF02932"/>
    </source>
</evidence>
<evidence type="ECO:0000256" key="5">
    <source>
        <dbReference type="SAM" id="Phobius"/>
    </source>
</evidence>
<dbReference type="InterPro" id="IPR038050">
    <property type="entry name" value="Neuro_actylchol_rec"/>
</dbReference>
<gene>
    <name evidence="8" type="ORF">OCBIM_22006521mg</name>
</gene>
<dbReference type="Pfam" id="PF02932">
    <property type="entry name" value="Neur_chan_memb"/>
    <property type="match status" value="1"/>
</dbReference>
<dbReference type="InterPro" id="IPR036719">
    <property type="entry name" value="Neuro-gated_channel_TM_sf"/>
</dbReference>
<sequence>ELCLEVLYELDFVNSILSARYWIKLQWTDELLRWNPLNYNNMTRMYLPKNKIWIPSITIFNSRTESKYKYSYQDVTVYSKGSVEMVSIRFLHTDCQIEAYIYPFDLQTCYIFLGIPTYKPQDTKIKEILCGKENDTTNYQWDITLYCNVDSANKHYNYVDVTMYLYRKLNAGIIAMLIPTMTITILTIFVFVLPPESGEKVSLGTTLFLSNILYLVEVEKTIPKNSKRLSLFVLYLMVLSLLSGIATIGSVVISKLYVKQSSDNIKLNTSHQTNMSSRINQIADISIVSKEESNPVHKKDMPGKKMKKYTFHYNRVDDICLKFIIIISALVSITFICLS</sequence>
<reference evidence="8" key="1">
    <citation type="submission" date="2015-07" db="EMBL/GenBank/DDBJ databases">
        <title>MeaNS - Measles Nucleotide Surveillance Program.</title>
        <authorList>
            <person name="Tran T."/>
            <person name="Druce J."/>
        </authorList>
    </citation>
    <scope>NUCLEOTIDE SEQUENCE</scope>
    <source>
        <strain evidence="8">UCB-OBI-ISO-001</strain>
        <tissue evidence="8">Gonad</tissue>
    </source>
</reference>
<dbReference type="CDD" id="cd18989">
    <property type="entry name" value="LGIC_ECD_cation"/>
    <property type="match status" value="1"/>
</dbReference>
<dbReference type="InterPro" id="IPR006029">
    <property type="entry name" value="Neurotrans-gated_channel_TM"/>
</dbReference>
<dbReference type="GO" id="GO:0016020">
    <property type="term" value="C:membrane"/>
    <property type="evidence" value="ECO:0007669"/>
    <property type="project" value="UniProtKB-SubCell"/>
</dbReference>
<evidence type="ECO:0000313" key="8">
    <source>
        <dbReference type="EMBL" id="KOF68789.1"/>
    </source>
</evidence>
<dbReference type="PRINTS" id="PR00252">
    <property type="entry name" value="NRIONCHANNEL"/>
</dbReference>
<keyword evidence="2 5" id="KW-0812">Transmembrane</keyword>
<protein>
    <recommendedName>
        <fullName evidence="9">Neurotransmitter-gated ion-channel ligand-binding domain-containing protein</fullName>
    </recommendedName>
</protein>
<dbReference type="PANTHER" id="PTHR18945">
    <property type="entry name" value="NEUROTRANSMITTER GATED ION CHANNEL"/>
    <property type="match status" value="1"/>
</dbReference>
<evidence type="ECO:0000256" key="1">
    <source>
        <dbReference type="ARBA" id="ARBA00004141"/>
    </source>
</evidence>
<feature type="transmembrane region" description="Helical" evidence="5">
    <location>
        <begin position="319"/>
        <end position="338"/>
    </location>
</feature>
<dbReference type="GO" id="GO:0004888">
    <property type="term" value="F:transmembrane signaling receptor activity"/>
    <property type="evidence" value="ECO:0007669"/>
    <property type="project" value="InterPro"/>
</dbReference>
<dbReference type="Pfam" id="PF02931">
    <property type="entry name" value="Neur_chan_LBD"/>
    <property type="match status" value="1"/>
</dbReference>
<accession>A0A0L8FVZ3</accession>
<evidence type="ECO:0000256" key="3">
    <source>
        <dbReference type="ARBA" id="ARBA00022989"/>
    </source>
</evidence>
<organism evidence="8">
    <name type="scientific">Octopus bimaculoides</name>
    <name type="common">California two-spotted octopus</name>
    <dbReference type="NCBI Taxonomy" id="37653"/>
    <lineage>
        <taxon>Eukaryota</taxon>
        <taxon>Metazoa</taxon>
        <taxon>Spiralia</taxon>
        <taxon>Lophotrochozoa</taxon>
        <taxon>Mollusca</taxon>
        <taxon>Cephalopoda</taxon>
        <taxon>Coleoidea</taxon>
        <taxon>Octopodiformes</taxon>
        <taxon>Octopoda</taxon>
        <taxon>Incirrata</taxon>
        <taxon>Octopodidae</taxon>
        <taxon>Octopus</taxon>
    </lineage>
</organism>
<dbReference type="Gene3D" id="2.70.170.10">
    <property type="entry name" value="Neurotransmitter-gated ion-channel ligand-binding domain"/>
    <property type="match status" value="1"/>
</dbReference>
<dbReference type="CDD" id="cd19051">
    <property type="entry name" value="LGIC_TM_cation"/>
    <property type="match status" value="1"/>
</dbReference>
<feature type="domain" description="Neurotransmitter-gated ion-channel transmembrane" evidence="7">
    <location>
        <begin position="176"/>
        <end position="309"/>
    </location>
</feature>
<evidence type="ECO:0000256" key="2">
    <source>
        <dbReference type="ARBA" id="ARBA00022692"/>
    </source>
</evidence>
<dbReference type="InterPro" id="IPR006202">
    <property type="entry name" value="Neur_chan_lig-bd"/>
</dbReference>